<name>A0ABQ5KJE4_9EUKA</name>
<reference evidence="2" key="1">
    <citation type="submission" date="2022-03" db="EMBL/GenBank/DDBJ databases">
        <title>Draft genome sequence of Aduncisulcus paluster, a free-living microaerophilic Fornicata.</title>
        <authorList>
            <person name="Yuyama I."/>
            <person name="Kume K."/>
            <person name="Tamura T."/>
            <person name="Inagaki Y."/>
            <person name="Hashimoto T."/>
        </authorList>
    </citation>
    <scope>NUCLEOTIDE SEQUENCE</scope>
    <source>
        <strain evidence="2">NY0171</strain>
    </source>
</reference>
<feature type="non-terminal residue" evidence="2">
    <location>
        <position position="1"/>
    </location>
</feature>
<feature type="compositionally biased region" description="Basic residues" evidence="1">
    <location>
        <begin position="136"/>
        <end position="150"/>
    </location>
</feature>
<evidence type="ECO:0000313" key="3">
    <source>
        <dbReference type="Proteomes" id="UP001057375"/>
    </source>
</evidence>
<sequence>SRSHKKKVLETKKKSRKDKKRDKRKKGKGHDQKHHGKSKKRRSYHSQRDSDTVYSSDEFSDEYSSSSSSFPSVGSVSPTFPYHPASYYVGKTHADMHDQPMERDYAIIKRSHHKQPNKHHHTKSKHASYSRSSQSRSKHSGSHNARRSGHSSKYDMKDSLRDSSEVSKSQILSERLAAVAAQEISKCSSQLDDKEKKLGELEEAIIYLAETGSKLLHKHESLSHSAIFSRSSMAGGDRGFRASMYDPGKEEDKTSLRLEKIGGLIKQIHDLESGVSE</sequence>
<feature type="compositionally biased region" description="Basic and acidic residues" evidence="1">
    <location>
        <begin position="92"/>
        <end position="107"/>
    </location>
</feature>
<comment type="caution">
    <text evidence="2">The sequence shown here is derived from an EMBL/GenBank/DDBJ whole genome shotgun (WGS) entry which is preliminary data.</text>
</comment>
<feature type="compositionally biased region" description="Basic residues" evidence="1">
    <location>
        <begin position="1"/>
        <end position="45"/>
    </location>
</feature>
<dbReference type="Proteomes" id="UP001057375">
    <property type="component" value="Unassembled WGS sequence"/>
</dbReference>
<keyword evidence="3" id="KW-1185">Reference proteome</keyword>
<feature type="compositionally biased region" description="Basic and acidic residues" evidence="1">
    <location>
        <begin position="152"/>
        <end position="165"/>
    </location>
</feature>
<proteinExistence type="predicted"/>
<evidence type="ECO:0000256" key="1">
    <source>
        <dbReference type="SAM" id="MobiDB-lite"/>
    </source>
</evidence>
<protein>
    <submittedName>
        <fullName evidence="2">Uncharacterized protein</fullName>
    </submittedName>
</protein>
<organism evidence="2 3">
    <name type="scientific">Aduncisulcus paluster</name>
    <dbReference type="NCBI Taxonomy" id="2918883"/>
    <lineage>
        <taxon>Eukaryota</taxon>
        <taxon>Metamonada</taxon>
        <taxon>Carpediemonas-like organisms</taxon>
        <taxon>Aduncisulcus</taxon>
    </lineage>
</organism>
<dbReference type="EMBL" id="BQXS01010023">
    <property type="protein sequence ID" value="GKT32644.1"/>
    <property type="molecule type" value="Genomic_DNA"/>
</dbReference>
<feature type="compositionally biased region" description="Low complexity" evidence="1">
    <location>
        <begin position="54"/>
        <end position="78"/>
    </location>
</feature>
<evidence type="ECO:0000313" key="2">
    <source>
        <dbReference type="EMBL" id="GKT32644.1"/>
    </source>
</evidence>
<feature type="compositionally biased region" description="Basic residues" evidence="1">
    <location>
        <begin position="109"/>
        <end position="128"/>
    </location>
</feature>
<feature type="region of interest" description="Disordered" evidence="1">
    <location>
        <begin position="1"/>
        <end position="168"/>
    </location>
</feature>
<accession>A0ABQ5KJE4</accession>
<gene>
    <name evidence="2" type="ORF">ADUPG1_006744</name>
</gene>